<dbReference type="InterPro" id="IPR002880">
    <property type="entry name" value="Pyrv_Fd/Flavodoxin_OxRdtase_N"/>
</dbReference>
<dbReference type="PANTHER" id="PTHR32154:SF20">
    <property type="entry name" value="2-OXOGLUTARATE OXIDOREDUCTASE SUBUNIT KORA"/>
    <property type="match status" value="1"/>
</dbReference>
<gene>
    <name evidence="4" type="ORF">LCGC14_1887150</name>
</gene>
<dbReference type="CDD" id="cd07034">
    <property type="entry name" value="TPP_PYR_PFOR_IOR-alpha_like"/>
    <property type="match status" value="1"/>
</dbReference>
<evidence type="ECO:0000313" key="4">
    <source>
        <dbReference type="EMBL" id="KKL92190.1"/>
    </source>
</evidence>
<accession>A0A0F9IED4</accession>
<dbReference type="EMBL" id="LAZR01019533">
    <property type="protein sequence ID" value="KKL92190.1"/>
    <property type="molecule type" value="Genomic_DNA"/>
</dbReference>
<evidence type="ECO:0000256" key="1">
    <source>
        <dbReference type="ARBA" id="ARBA00023002"/>
    </source>
</evidence>
<dbReference type="InterPro" id="IPR029061">
    <property type="entry name" value="THDP-binding"/>
</dbReference>
<dbReference type="InterPro" id="IPR050722">
    <property type="entry name" value="Pyruvate:ferred/Flavod_OxRd"/>
</dbReference>
<evidence type="ECO:0000259" key="3">
    <source>
        <dbReference type="Pfam" id="PF01855"/>
    </source>
</evidence>
<evidence type="ECO:0000259" key="2">
    <source>
        <dbReference type="Pfam" id="PF01558"/>
    </source>
</evidence>
<dbReference type="NCBIfam" id="TIGR03710">
    <property type="entry name" value="OAFO_sf"/>
    <property type="match status" value="1"/>
</dbReference>
<comment type="caution">
    <text evidence="4">The sequence shown here is derived from an EMBL/GenBank/DDBJ whole genome shotgun (WGS) entry which is preliminary data.</text>
</comment>
<dbReference type="GO" id="GO:0006979">
    <property type="term" value="P:response to oxidative stress"/>
    <property type="evidence" value="ECO:0007669"/>
    <property type="project" value="TreeGrafter"/>
</dbReference>
<proteinExistence type="predicted"/>
<dbReference type="Gene3D" id="3.40.50.920">
    <property type="match status" value="1"/>
</dbReference>
<dbReference type="Gene3D" id="3.40.920.10">
    <property type="entry name" value="Pyruvate-ferredoxin oxidoreductase, PFOR, domain III"/>
    <property type="match status" value="1"/>
</dbReference>
<dbReference type="SUPFAM" id="SSF52518">
    <property type="entry name" value="Thiamin diphosphate-binding fold (THDP-binding)"/>
    <property type="match status" value="1"/>
</dbReference>
<dbReference type="AlphaFoldDB" id="A0A0F9IED4"/>
<reference evidence="4" key="1">
    <citation type="journal article" date="2015" name="Nature">
        <title>Complex archaea that bridge the gap between prokaryotes and eukaryotes.</title>
        <authorList>
            <person name="Spang A."/>
            <person name="Saw J.H."/>
            <person name="Jorgensen S.L."/>
            <person name="Zaremba-Niedzwiedzka K."/>
            <person name="Martijn J."/>
            <person name="Lind A.E."/>
            <person name="van Eijk R."/>
            <person name="Schleper C."/>
            <person name="Guy L."/>
            <person name="Ettema T.J."/>
        </authorList>
    </citation>
    <scope>NUCLEOTIDE SEQUENCE</scope>
</reference>
<protein>
    <recommendedName>
        <fullName evidence="5">Pyruvate flavodoxin/ferredoxin oxidoreductase pyrimidine binding domain-containing protein</fullName>
    </recommendedName>
</protein>
<dbReference type="SUPFAM" id="SSF52922">
    <property type="entry name" value="TK C-terminal domain-like"/>
    <property type="match status" value="1"/>
</dbReference>
<dbReference type="InterPro" id="IPR019752">
    <property type="entry name" value="Pyrv/ketoisovalerate_OxRed_cat"/>
</dbReference>
<dbReference type="InterPro" id="IPR022367">
    <property type="entry name" value="2-oxoacid/accept_OxRdtase_asu"/>
</dbReference>
<dbReference type="Pfam" id="PF01855">
    <property type="entry name" value="POR_N"/>
    <property type="match status" value="1"/>
</dbReference>
<dbReference type="SUPFAM" id="SSF53323">
    <property type="entry name" value="Pyruvate-ferredoxin oxidoreductase, PFOR, domain III"/>
    <property type="match status" value="1"/>
</dbReference>
<name>A0A0F9IED4_9ZZZZ</name>
<dbReference type="PANTHER" id="PTHR32154">
    <property type="entry name" value="PYRUVATE-FLAVODOXIN OXIDOREDUCTASE-RELATED"/>
    <property type="match status" value="1"/>
</dbReference>
<dbReference type="InterPro" id="IPR009014">
    <property type="entry name" value="Transketo_C/PFOR_II"/>
</dbReference>
<dbReference type="InterPro" id="IPR002869">
    <property type="entry name" value="Pyrv_flavodox_OxRed_cen"/>
</dbReference>
<organism evidence="4">
    <name type="scientific">marine sediment metagenome</name>
    <dbReference type="NCBI Taxonomy" id="412755"/>
    <lineage>
        <taxon>unclassified sequences</taxon>
        <taxon>metagenomes</taxon>
        <taxon>ecological metagenomes</taxon>
    </lineage>
</organism>
<feature type="non-terminal residue" evidence="4">
    <location>
        <position position="538"/>
    </location>
</feature>
<feature type="domain" description="Pyruvate flavodoxin/ferredoxin oxidoreductase pyrimidine binding" evidence="3">
    <location>
        <begin position="219"/>
        <end position="452"/>
    </location>
</feature>
<sequence>MEQNLSFQKKDDVSIVLCGQAGQGIQTVEHLLTRIFKLAGYNVFATKEYMSRIRGGMNSTEIRVSSGPVCASVERIDILIALNKGAIQHVETRICPRTIILAEEETIGEDFDRTKYKLVDVPFTKAASDIGNKIYSNIVAAGTVAGLFRIELQTVSNFVKQYFSAKSEDIVKNNLTAAKAGYELAENLQDFPAIEFNIDKAAGIKEQILLSGAEAVALGAIAGGCNFISAYPMSPSTGVLVFLAKHAKDFDIIAEQAEDEIAAINMAIGAWYVGARAMVTTSGGGFALMTEGLSLAGMLESPIVIHLAQRPGPATGLPTRTEQADVELALYAGHGEFPRIIFTPGTLEDAFCLTQKAFNLADKYQVPVFILTDQYLIDSYYNTTGFEISDIKIEKHIVKTSKDYERYVLTENGISPRGIPGFGTGLVAVDSDEHDQAGHITEDLDLRTRMVEKRLSKLELLKGEIIPPELVGPEDYKNLVVCWGSTYSIVDEAVKNLNRDDVAFLHFRQIHPLPDETADYLQNAHKIMIVENNATSQF</sequence>
<dbReference type="Pfam" id="PF01558">
    <property type="entry name" value="POR"/>
    <property type="match status" value="1"/>
</dbReference>
<feature type="domain" description="Pyruvate/ketoisovalerate oxidoreductase catalytic" evidence="2">
    <location>
        <begin position="21"/>
        <end position="183"/>
    </location>
</feature>
<keyword evidence="1" id="KW-0560">Oxidoreductase</keyword>
<dbReference type="Gene3D" id="3.40.50.970">
    <property type="match status" value="1"/>
</dbReference>
<evidence type="ECO:0008006" key="5">
    <source>
        <dbReference type="Google" id="ProtNLM"/>
    </source>
</evidence>
<dbReference type="FunFam" id="3.40.50.970:FF:000022">
    <property type="entry name" value="2-oxoglutarate ferredoxin oxidoreductase alpha subunit"/>
    <property type="match status" value="1"/>
</dbReference>
<dbReference type="GO" id="GO:0016903">
    <property type="term" value="F:oxidoreductase activity, acting on the aldehyde or oxo group of donors"/>
    <property type="evidence" value="ECO:0007669"/>
    <property type="project" value="InterPro"/>
</dbReference>